<dbReference type="AlphaFoldDB" id="A0A8S1GPQ2"/>
<feature type="signal peptide" evidence="1">
    <location>
        <begin position="1"/>
        <end position="18"/>
    </location>
</feature>
<keyword evidence="1" id="KW-0732">Signal</keyword>
<gene>
    <name evidence="2" type="ORF">CAUJ_LOCUS1158</name>
</gene>
<protein>
    <submittedName>
        <fullName evidence="2">Uncharacterized protein</fullName>
    </submittedName>
</protein>
<dbReference type="Proteomes" id="UP000835052">
    <property type="component" value="Unassembled WGS sequence"/>
</dbReference>
<proteinExistence type="predicted"/>
<evidence type="ECO:0000256" key="1">
    <source>
        <dbReference type="SAM" id="SignalP"/>
    </source>
</evidence>
<name>A0A8S1GPQ2_9PELO</name>
<dbReference type="EMBL" id="CAJGYM010000002">
    <property type="protein sequence ID" value="CAD6185239.1"/>
    <property type="molecule type" value="Genomic_DNA"/>
</dbReference>
<organism evidence="2 3">
    <name type="scientific">Caenorhabditis auriculariae</name>
    <dbReference type="NCBI Taxonomy" id="2777116"/>
    <lineage>
        <taxon>Eukaryota</taxon>
        <taxon>Metazoa</taxon>
        <taxon>Ecdysozoa</taxon>
        <taxon>Nematoda</taxon>
        <taxon>Chromadorea</taxon>
        <taxon>Rhabditida</taxon>
        <taxon>Rhabditina</taxon>
        <taxon>Rhabditomorpha</taxon>
        <taxon>Rhabditoidea</taxon>
        <taxon>Rhabditidae</taxon>
        <taxon>Peloderinae</taxon>
        <taxon>Caenorhabditis</taxon>
    </lineage>
</organism>
<reference evidence="2" key="1">
    <citation type="submission" date="2020-10" db="EMBL/GenBank/DDBJ databases">
        <authorList>
            <person name="Kikuchi T."/>
        </authorList>
    </citation>
    <scope>NUCLEOTIDE SEQUENCE</scope>
    <source>
        <strain evidence="2">NKZ352</strain>
    </source>
</reference>
<sequence length="115" mass="12536">MFFFFFALSAVLSSSVNAIYRDGSISSEETLLQASSVAPSVTIGEGSGEESETLAVESTTRIISSTAEPLETSTDGVLVLETTTIDEEGFLGFKRPDLATIYRRIFPFRHLRNGF</sequence>
<evidence type="ECO:0000313" key="3">
    <source>
        <dbReference type="Proteomes" id="UP000835052"/>
    </source>
</evidence>
<accession>A0A8S1GPQ2</accession>
<dbReference type="OrthoDB" id="5876867at2759"/>
<evidence type="ECO:0000313" key="2">
    <source>
        <dbReference type="EMBL" id="CAD6185239.1"/>
    </source>
</evidence>
<feature type="chain" id="PRO_5035873282" evidence="1">
    <location>
        <begin position="19"/>
        <end position="115"/>
    </location>
</feature>
<comment type="caution">
    <text evidence="2">The sequence shown here is derived from an EMBL/GenBank/DDBJ whole genome shotgun (WGS) entry which is preliminary data.</text>
</comment>
<keyword evidence="3" id="KW-1185">Reference proteome</keyword>